<keyword evidence="3" id="KW-1185">Reference proteome</keyword>
<feature type="compositionally biased region" description="Polar residues" evidence="1">
    <location>
        <begin position="217"/>
        <end position="243"/>
    </location>
</feature>
<feature type="compositionally biased region" description="Polar residues" evidence="1">
    <location>
        <begin position="1342"/>
        <end position="1351"/>
    </location>
</feature>
<accession>A0A1Z5KKM6</accession>
<feature type="region of interest" description="Disordered" evidence="1">
    <location>
        <begin position="505"/>
        <end position="536"/>
    </location>
</feature>
<feature type="region of interest" description="Disordered" evidence="1">
    <location>
        <begin position="1342"/>
        <end position="1481"/>
    </location>
</feature>
<feature type="region of interest" description="Disordered" evidence="1">
    <location>
        <begin position="664"/>
        <end position="705"/>
    </location>
</feature>
<feature type="compositionally biased region" description="Low complexity" evidence="1">
    <location>
        <begin position="680"/>
        <end position="703"/>
    </location>
</feature>
<feature type="region of interest" description="Disordered" evidence="1">
    <location>
        <begin position="440"/>
        <end position="474"/>
    </location>
</feature>
<feature type="compositionally biased region" description="Polar residues" evidence="1">
    <location>
        <begin position="440"/>
        <end position="449"/>
    </location>
</feature>
<protein>
    <submittedName>
        <fullName evidence="2">Uncharacterized protein</fullName>
    </submittedName>
</protein>
<evidence type="ECO:0000313" key="2">
    <source>
        <dbReference type="EMBL" id="GAX26478.1"/>
    </source>
</evidence>
<gene>
    <name evidence="2" type="ORF">FisN_23Lh002</name>
</gene>
<feature type="compositionally biased region" description="Polar residues" evidence="1">
    <location>
        <begin position="1158"/>
        <end position="1168"/>
    </location>
</feature>
<feature type="compositionally biased region" description="Low complexity" evidence="1">
    <location>
        <begin position="797"/>
        <end position="818"/>
    </location>
</feature>
<organism evidence="2 3">
    <name type="scientific">Fistulifera solaris</name>
    <name type="common">Oleaginous diatom</name>
    <dbReference type="NCBI Taxonomy" id="1519565"/>
    <lineage>
        <taxon>Eukaryota</taxon>
        <taxon>Sar</taxon>
        <taxon>Stramenopiles</taxon>
        <taxon>Ochrophyta</taxon>
        <taxon>Bacillariophyta</taxon>
        <taxon>Bacillariophyceae</taxon>
        <taxon>Bacillariophycidae</taxon>
        <taxon>Naviculales</taxon>
        <taxon>Naviculaceae</taxon>
        <taxon>Fistulifera</taxon>
    </lineage>
</organism>
<feature type="region of interest" description="Disordered" evidence="1">
    <location>
        <begin position="130"/>
        <end position="243"/>
    </location>
</feature>
<dbReference type="Proteomes" id="UP000198406">
    <property type="component" value="Unassembled WGS sequence"/>
</dbReference>
<feature type="compositionally biased region" description="Low complexity" evidence="1">
    <location>
        <begin position="1001"/>
        <end position="1012"/>
    </location>
</feature>
<dbReference type="InParanoid" id="A0A1Z5KKM6"/>
<feature type="compositionally biased region" description="Polar residues" evidence="1">
    <location>
        <begin position="1013"/>
        <end position="1028"/>
    </location>
</feature>
<dbReference type="EMBL" id="BDSP01000247">
    <property type="protein sequence ID" value="GAX26478.1"/>
    <property type="molecule type" value="Genomic_DNA"/>
</dbReference>
<comment type="caution">
    <text evidence="2">The sequence shown here is derived from an EMBL/GenBank/DDBJ whole genome shotgun (WGS) entry which is preliminary data.</text>
</comment>
<feature type="compositionally biased region" description="Basic and acidic residues" evidence="1">
    <location>
        <begin position="953"/>
        <end position="969"/>
    </location>
</feature>
<feature type="compositionally biased region" description="Polar residues" evidence="1">
    <location>
        <begin position="747"/>
        <end position="787"/>
    </location>
</feature>
<feature type="region of interest" description="Disordered" evidence="1">
    <location>
        <begin position="847"/>
        <end position="870"/>
    </location>
</feature>
<feature type="region of interest" description="Disordered" evidence="1">
    <location>
        <begin position="1238"/>
        <end position="1268"/>
    </location>
</feature>
<sequence>MKVTWLDEPAKSDRKRPTSVPTIEGKSNLTSLGQSFESAIKETFSLANTSAEDAAFSAISMISSKETMRFDTLNGTSDENVTLSPIAPFPSADLEASKPLDDIDVDAARPFPVVSSSRTTPLMPDDNFTPYSVAFEPGPPPAPLLPKESASLVSPKFEPGSPPAPLVPDVNTGTTIPAFKARSPPSPLLPNDSLAPGSPSFEPGSPPAPLLPKDTFSPPSSYKSDTVLSSNGFDPTKPPTNFGSFVQQIAKDMMPDSGGGSAKPAEEFGSFVKEVAKGSMPVEETKADGTPKVASEFGAYVEAVANDSLPKEPVQGGTASNPTVIVDDEIRSDSVVEEWDPRKPPSNFGSFVNQLAKSKMSGEGGGSESENVILDTQQDDQGWDYTFPGSDSYSETGDAKQGYSADGGGASSSQRSTNAYDRAETWDPWKFDVMSQTLGKSSQFPSSTLEDFAGSGLETSLGARTPSPSRGAFERAETWDPWKFDVMSQTLGKSTIFPSSYPADYVPDEASSDSSGNQDTSAFSAGSQALSDPSFDRAKSWDPWKFDVMSQTLGKSTMFPSSSLEDFANTGISLSSTTDVSVSTRDSSSRSSFQRAETWDPWKFDVLSQTLGKSTHFPSSAPQDFSTGGDQVEEFPTPQPGQRMISYEKTETWDPRTFNVLSQTLGKSTSFPAPEPPSAPSTEPSWGSDSSRSSDSSSSNSFSHAEKWDPWAFDVLKQTLGKSTIFPSSTPQYFSSGGDGGSGNDWFASSQDSRATSPLGPSSSTYSPQGVFNRPRTVSGTFDPSGSLSGGGRVQGASQSFASSWNSASSSTPSDSISDYTQPNGVFDPAYKSGVISYLQDATRAHFGDAPTADDDSFPVQNSQISGDYSGSRFKILTGEAAPLHWDPEKEVWVEQGTGKPVEATSKSEIAPPTKKQQVSVAPAVVGEKPTSKQKEAQPTRQSLTSSVPAKNAENKSSEANDANVDRKKFFANLFEQNEERSSATIYDGDTTREAIFGGMKQPSPKQTSSPSETNKSKVASTQATRGTDASPPSIRPLTGSEFENTPERNLNRDRVGTVRSNSNRGGIFTEFLRSNYQPGSLRLDIPENLFGSTTTRQPEYVDNTANRGFGPFQGGWGRPPQYKDNPAESVFIDLPSEEEQRQEQFPPSPYGDASPFESDNYSPSSFGERSAYEDRDFPTTMYDESLPLDPSEIPFSNSYDEFPPIQSDASFEDGYQRENDVCGEYSDGPLLGVEGFRERNDAQSSSWQNGKSYLDSMRRPDDEELKESNGVFDWGSYVTEQNSSEPVPALDFPGIHPGGYSETPTMYYSERDDYPPAISFAEASRPQMRSYLDSLYKSSQTNEYSVQENPLSEFEAPSPTLESYDELPQEQSMAVDEHTLSSSFPEQEEFSVQLPSFFPNTEWNPKEGADPNQNPFAHYGYGELMMQDDRSSADISVSESTYSDINNNEIAQTHTETKPESDTSPPTPRLGNQVYPEVKNSWFGGGSYLDSMSQRRWDDGQSN</sequence>
<feature type="region of interest" description="Disordered" evidence="1">
    <location>
        <begin position="575"/>
        <end position="596"/>
    </location>
</feature>
<name>A0A1Z5KKM6_FISSO</name>
<feature type="compositionally biased region" description="Polar residues" evidence="1">
    <location>
        <begin position="1243"/>
        <end position="1252"/>
    </location>
</feature>
<feature type="region of interest" description="Disordered" evidence="1">
    <location>
        <begin position="1095"/>
        <end position="1211"/>
    </location>
</feature>
<feature type="compositionally biased region" description="Polar residues" evidence="1">
    <location>
        <begin position="512"/>
        <end position="531"/>
    </location>
</feature>
<feature type="region of interest" description="Disordered" evidence="1">
    <location>
        <begin position="726"/>
        <end position="824"/>
    </location>
</feature>
<feature type="compositionally biased region" description="Basic and acidic residues" evidence="1">
    <location>
        <begin position="1046"/>
        <end position="1057"/>
    </location>
</feature>
<reference evidence="2 3" key="1">
    <citation type="journal article" date="2015" name="Plant Cell">
        <title>Oil accumulation by the oleaginous diatom Fistulifera solaris as revealed by the genome and transcriptome.</title>
        <authorList>
            <person name="Tanaka T."/>
            <person name="Maeda Y."/>
            <person name="Veluchamy A."/>
            <person name="Tanaka M."/>
            <person name="Abida H."/>
            <person name="Marechal E."/>
            <person name="Bowler C."/>
            <person name="Muto M."/>
            <person name="Sunaga Y."/>
            <person name="Tanaka M."/>
            <person name="Yoshino T."/>
            <person name="Taniguchi T."/>
            <person name="Fukuda Y."/>
            <person name="Nemoto M."/>
            <person name="Matsumoto M."/>
            <person name="Wong P.S."/>
            <person name="Aburatani S."/>
            <person name="Fujibuchi W."/>
        </authorList>
    </citation>
    <scope>NUCLEOTIDE SEQUENCE [LARGE SCALE GENOMIC DNA]</scope>
    <source>
        <strain evidence="2 3">JPCC DA0580</strain>
    </source>
</reference>
<feature type="region of interest" description="Disordered" evidence="1">
    <location>
        <begin position="1"/>
        <end position="26"/>
    </location>
</feature>
<feature type="compositionally biased region" description="Low complexity" evidence="1">
    <location>
        <begin position="575"/>
        <end position="592"/>
    </location>
</feature>
<proteinExistence type="predicted"/>
<evidence type="ECO:0000313" key="3">
    <source>
        <dbReference type="Proteomes" id="UP000198406"/>
    </source>
</evidence>
<feature type="region of interest" description="Disordered" evidence="1">
    <location>
        <begin position="888"/>
        <end position="1067"/>
    </location>
</feature>
<feature type="compositionally biased region" description="Low complexity" evidence="1">
    <location>
        <begin position="189"/>
        <end position="203"/>
    </location>
</feature>
<evidence type="ECO:0000256" key="1">
    <source>
        <dbReference type="SAM" id="MobiDB-lite"/>
    </source>
</evidence>
<feature type="compositionally biased region" description="Polar residues" evidence="1">
    <location>
        <begin position="859"/>
        <end position="869"/>
    </location>
</feature>
<feature type="region of interest" description="Disordered" evidence="1">
    <location>
        <begin position="613"/>
        <end position="643"/>
    </location>
</feature>
<feature type="region of interest" description="Disordered" evidence="1">
    <location>
        <begin position="309"/>
        <end position="328"/>
    </location>
</feature>
<feature type="compositionally biased region" description="Polar residues" evidence="1">
    <location>
        <begin position="1434"/>
        <end position="1455"/>
    </location>
</feature>
<feature type="compositionally biased region" description="Polar residues" evidence="1">
    <location>
        <begin position="347"/>
        <end position="356"/>
    </location>
</feature>
<feature type="region of interest" description="Disordered" evidence="1">
    <location>
        <begin position="335"/>
        <end position="421"/>
    </location>
</feature>
<feature type="compositionally biased region" description="Polar residues" evidence="1">
    <location>
        <begin position="939"/>
        <end position="949"/>
    </location>
</feature>
<feature type="compositionally biased region" description="Polar residues" evidence="1">
    <location>
        <begin position="613"/>
        <end position="629"/>
    </location>
</feature>